<dbReference type="SUPFAM" id="SSF82784">
    <property type="entry name" value="OsmC-like"/>
    <property type="match status" value="1"/>
</dbReference>
<dbReference type="InterPro" id="IPR036102">
    <property type="entry name" value="OsmC/Ohrsf"/>
</dbReference>
<protein>
    <submittedName>
        <fullName evidence="2">Putative OsmC-like protein</fullName>
    </submittedName>
</protein>
<accession>A0A542ZTT4</accession>
<dbReference type="InterPro" id="IPR015946">
    <property type="entry name" value="KH_dom-like_a/b"/>
</dbReference>
<dbReference type="Gene3D" id="3.30.300.20">
    <property type="match status" value="1"/>
</dbReference>
<evidence type="ECO:0000313" key="2">
    <source>
        <dbReference type="EMBL" id="TQL63727.1"/>
    </source>
</evidence>
<dbReference type="EMBL" id="VFOS01000001">
    <property type="protein sequence ID" value="TQL63727.1"/>
    <property type="molecule type" value="Genomic_DNA"/>
</dbReference>
<feature type="region of interest" description="Disordered" evidence="1">
    <location>
        <begin position="1"/>
        <end position="26"/>
    </location>
</feature>
<organism evidence="2 3">
    <name type="scientific">Rarobacter faecitabidus</name>
    <dbReference type="NCBI Taxonomy" id="13243"/>
    <lineage>
        <taxon>Bacteria</taxon>
        <taxon>Bacillati</taxon>
        <taxon>Actinomycetota</taxon>
        <taxon>Actinomycetes</taxon>
        <taxon>Micrococcales</taxon>
        <taxon>Rarobacteraceae</taxon>
        <taxon>Rarobacter</taxon>
    </lineage>
</organism>
<sequence>MTSQPASTPSVSVTRDGHRRFTGRSQRGGVVAIGDKSYPDTFTPGELLKVALAACAGFSAEQAITRRLGEDAAVAIEVGGDAHATEDRYDVLTERIELDLSSLDESARARLITVIGRAIDQACTVGRTLEAGAAIERTVEQLDADA</sequence>
<dbReference type="AlphaFoldDB" id="A0A542ZTT4"/>
<evidence type="ECO:0000313" key="3">
    <source>
        <dbReference type="Proteomes" id="UP000315389"/>
    </source>
</evidence>
<name>A0A542ZTT4_RARFA</name>
<dbReference type="Proteomes" id="UP000315389">
    <property type="component" value="Unassembled WGS sequence"/>
</dbReference>
<dbReference type="OrthoDB" id="4864805at2"/>
<dbReference type="Pfam" id="PF02566">
    <property type="entry name" value="OsmC"/>
    <property type="match status" value="1"/>
</dbReference>
<feature type="compositionally biased region" description="Polar residues" evidence="1">
    <location>
        <begin position="1"/>
        <end position="13"/>
    </location>
</feature>
<keyword evidence="3" id="KW-1185">Reference proteome</keyword>
<dbReference type="RefSeq" id="WP_142118108.1">
    <property type="nucleotide sequence ID" value="NZ_BAAASV010000002.1"/>
</dbReference>
<comment type="caution">
    <text evidence="2">The sequence shown here is derived from an EMBL/GenBank/DDBJ whole genome shotgun (WGS) entry which is preliminary data.</text>
</comment>
<reference evidence="2 3" key="1">
    <citation type="submission" date="2019-06" db="EMBL/GenBank/DDBJ databases">
        <title>Sequencing the genomes of 1000 actinobacteria strains.</title>
        <authorList>
            <person name="Klenk H.-P."/>
        </authorList>
    </citation>
    <scope>NUCLEOTIDE SEQUENCE [LARGE SCALE GENOMIC DNA]</scope>
    <source>
        <strain evidence="2 3">DSM 4813</strain>
    </source>
</reference>
<gene>
    <name evidence="2" type="ORF">FB461_0197</name>
</gene>
<evidence type="ECO:0000256" key="1">
    <source>
        <dbReference type="SAM" id="MobiDB-lite"/>
    </source>
</evidence>
<dbReference type="InterPro" id="IPR003718">
    <property type="entry name" value="OsmC/Ohr_fam"/>
</dbReference>
<proteinExistence type="predicted"/>